<dbReference type="PANTHER" id="PTHR33995:SF7">
    <property type="entry name" value="BURSICON SUBUNIT ALPHA-RELATED"/>
    <property type="match status" value="1"/>
</dbReference>
<evidence type="ECO:0000313" key="3">
    <source>
        <dbReference type="Proteomes" id="UP000515163"/>
    </source>
</evidence>
<dbReference type="AlphaFoldDB" id="A0A6P8H0Z1"/>
<keyword evidence="3" id="KW-1185">Reference proteome</keyword>
<protein>
    <submittedName>
        <fullName evidence="4 5">Uncharacterized protein LOC116286883 isoform X1</fullName>
    </submittedName>
</protein>
<reference evidence="4 5" key="1">
    <citation type="submission" date="2025-04" db="UniProtKB">
        <authorList>
            <consortium name="RefSeq"/>
        </authorList>
    </citation>
    <scope>IDENTIFICATION</scope>
    <source>
        <tissue evidence="4 5">Tentacle</tissue>
    </source>
</reference>
<organism evidence="3 5">
    <name type="scientific">Actinia tenebrosa</name>
    <name type="common">Australian red waratah sea anemone</name>
    <dbReference type="NCBI Taxonomy" id="6105"/>
    <lineage>
        <taxon>Eukaryota</taxon>
        <taxon>Metazoa</taxon>
        <taxon>Cnidaria</taxon>
        <taxon>Anthozoa</taxon>
        <taxon>Hexacorallia</taxon>
        <taxon>Actiniaria</taxon>
        <taxon>Actiniidae</taxon>
        <taxon>Actinia</taxon>
    </lineage>
</organism>
<dbReference type="KEGG" id="aten:116286883"/>
<feature type="compositionally biased region" description="Basic and acidic residues" evidence="1">
    <location>
        <begin position="155"/>
        <end position="169"/>
    </location>
</feature>
<evidence type="ECO:0000313" key="5">
    <source>
        <dbReference type="RefSeq" id="XP_031549343.1"/>
    </source>
</evidence>
<evidence type="ECO:0000256" key="1">
    <source>
        <dbReference type="SAM" id="MobiDB-lite"/>
    </source>
</evidence>
<keyword evidence="2" id="KW-0732">Signal</keyword>
<proteinExistence type="predicted"/>
<dbReference type="PANTHER" id="PTHR33995">
    <property type="entry name" value="PROTEIN CBG18546"/>
    <property type="match status" value="1"/>
</dbReference>
<feature type="region of interest" description="Disordered" evidence="1">
    <location>
        <begin position="147"/>
        <end position="169"/>
    </location>
</feature>
<evidence type="ECO:0000313" key="4">
    <source>
        <dbReference type="RefSeq" id="XP_031549336.1"/>
    </source>
</evidence>
<feature type="chain" id="PRO_5044652996" evidence="2">
    <location>
        <begin position="24"/>
        <end position="294"/>
    </location>
</feature>
<sequence length="294" mass="33962">MRNQVAFVVYAIFLFVVITITQARPSKRKENIKALQRKVQSLMHPCDTAPRGTVIHTLNGDIICLQKTEQELQRQLEQNGGYNRRYAAATLAEAKKNFKNMFKIYGREYENTTDWQRWRNSDILKHDKGSFVEEHLQREGMISGRISRFGNYGDTRQRRSNDDSEIMKRGDPGINIQCLPGGRETEKGIHLCPACQRCTELSKDFFPRYINELTCKDSKSGNSSQVGCYLSNNFQIGTCQQIKMTTDVLIHKNGKFTIVYQNETFKEFKEVYEPYSLKVRTCCECMVFSKLAGQ</sequence>
<feature type="signal peptide" evidence="2">
    <location>
        <begin position="1"/>
        <end position="23"/>
    </location>
</feature>
<evidence type="ECO:0000256" key="2">
    <source>
        <dbReference type="SAM" id="SignalP"/>
    </source>
</evidence>
<accession>A0A6P8H0Z1</accession>
<dbReference type="RefSeq" id="XP_031549336.1">
    <property type="nucleotide sequence ID" value="XM_031693476.1"/>
</dbReference>
<dbReference type="Proteomes" id="UP000515163">
    <property type="component" value="Unplaced"/>
</dbReference>
<name>A0A6P8H0Z1_ACTTE</name>
<dbReference type="OrthoDB" id="5977230at2759"/>
<gene>
    <name evidence="4 5" type="primary">LOC116286883</name>
</gene>
<dbReference type="RefSeq" id="XP_031549343.1">
    <property type="nucleotide sequence ID" value="XM_031693483.1"/>
</dbReference>
<dbReference type="GeneID" id="116286883"/>